<proteinExistence type="predicted"/>
<sequence length="100" mass="10763">PSEDDTGPCGTKSEWGTPQPDDRSTKTAILKDAPADKPMPELDALALVAAIEKGLVRSQRDDESIDDHKTDWGKTQMTGKVGDTGPDKGTEGGLQWKKKN</sequence>
<comment type="caution">
    <text evidence="2">The sequence shown here is derived from an EMBL/GenBank/DDBJ whole genome shotgun (WGS) entry which is preliminary data.</text>
</comment>
<dbReference type="AlphaFoldDB" id="A0AAV5V449"/>
<keyword evidence="3" id="KW-1185">Reference proteome</keyword>
<gene>
    <name evidence="2" type="ORF">PFISCL1PPCAC_4889</name>
</gene>
<feature type="non-terminal residue" evidence="2">
    <location>
        <position position="1"/>
    </location>
</feature>
<organism evidence="2 3">
    <name type="scientific">Pristionchus fissidentatus</name>
    <dbReference type="NCBI Taxonomy" id="1538716"/>
    <lineage>
        <taxon>Eukaryota</taxon>
        <taxon>Metazoa</taxon>
        <taxon>Ecdysozoa</taxon>
        <taxon>Nematoda</taxon>
        <taxon>Chromadorea</taxon>
        <taxon>Rhabditida</taxon>
        <taxon>Rhabditina</taxon>
        <taxon>Diplogasteromorpha</taxon>
        <taxon>Diplogasteroidea</taxon>
        <taxon>Neodiplogasteridae</taxon>
        <taxon>Pristionchus</taxon>
    </lineage>
</organism>
<dbReference type="Proteomes" id="UP001432322">
    <property type="component" value="Unassembled WGS sequence"/>
</dbReference>
<evidence type="ECO:0000256" key="1">
    <source>
        <dbReference type="SAM" id="MobiDB-lite"/>
    </source>
</evidence>
<reference evidence="2" key="1">
    <citation type="submission" date="2023-10" db="EMBL/GenBank/DDBJ databases">
        <title>Genome assembly of Pristionchus species.</title>
        <authorList>
            <person name="Yoshida K."/>
            <person name="Sommer R.J."/>
        </authorList>
    </citation>
    <scope>NUCLEOTIDE SEQUENCE</scope>
    <source>
        <strain evidence="2">RS5133</strain>
    </source>
</reference>
<dbReference type="EMBL" id="BTSY01000002">
    <property type="protein sequence ID" value="GMT13592.1"/>
    <property type="molecule type" value="Genomic_DNA"/>
</dbReference>
<evidence type="ECO:0000313" key="3">
    <source>
        <dbReference type="Proteomes" id="UP001432322"/>
    </source>
</evidence>
<feature type="region of interest" description="Disordered" evidence="1">
    <location>
        <begin position="1"/>
        <end position="37"/>
    </location>
</feature>
<feature type="region of interest" description="Disordered" evidence="1">
    <location>
        <begin position="58"/>
        <end position="100"/>
    </location>
</feature>
<feature type="compositionally biased region" description="Basic and acidic residues" evidence="1">
    <location>
        <begin position="58"/>
        <end position="72"/>
    </location>
</feature>
<name>A0AAV5V449_9BILA</name>
<accession>A0AAV5V449</accession>
<protein>
    <submittedName>
        <fullName evidence="2">Uncharacterized protein</fullName>
    </submittedName>
</protein>
<evidence type="ECO:0000313" key="2">
    <source>
        <dbReference type="EMBL" id="GMT13592.1"/>
    </source>
</evidence>